<evidence type="ECO:0000313" key="11">
    <source>
        <dbReference type="Proteomes" id="UP000270616"/>
    </source>
</evidence>
<dbReference type="InterPro" id="IPR051328">
    <property type="entry name" value="T7SS_ABC-Transporter"/>
</dbReference>
<evidence type="ECO:0000256" key="6">
    <source>
        <dbReference type="ARBA" id="ARBA00023136"/>
    </source>
</evidence>
<organism evidence="10 11">
    <name type="scientific">Kocuria soli</name>
    <dbReference type="NCBI Taxonomy" id="2485125"/>
    <lineage>
        <taxon>Bacteria</taxon>
        <taxon>Bacillati</taxon>
        <taxon>Actinomycetota</taxon>
        <taxon>Actinomycetes</taxon>
        <taxon>Micrococcales</taxon>
        <taxon>Micrococcaceae</taxon>
        <taxon>Kocuria</taxon>
    </lineage>
</organism>
<dbReference type="Pfam" id="PF12698">
    <property type="entry name" value="ABC2_membrane_3"/>
    <property type="match status" value="1"/>
</dbReference>
<feature type="domain" description="ABC-2 type transporter transmembrane" evidence="9">
    <location>
        <begin position="72"/>
        <end position="471"/>
    </location>
</feature>
<evidence type="ECO:0000256" key="8">
    <source>
        <dbReference type="SAM" id="Phobius"/>
    </source>
</evidence>
<name>A0A3N3ZTB9_9MICC</name>
<sequence length="514" mass="54457">MSSILPSTISIHECIVVPQISIHQCIEDGMSHLSTEPRPSRHPRGRAEHHTDHASATLRDLPRTIRWIMPPLLVVFVGFLGILLYLGGLGSPGDHMRDMPMAIVNQDQGATVENPDGSSKDQQLGQELTDTLVEEVNDSGEFHLQEMSMTEAHDALTSGDVYGAIVIPSDFSQRSMDLIPASIGGDGDGTQPTIELVTSPQAGSMSSRLVTEGFTPALESASTNLGDQLTSAADQQVQARQKAGQQVPDVTTVAQDILKDPVTIDTHAWQDLDDGTALGMGPFYWSIVVLVVGMTGSIAVTTLVDGILGIVPVEMGPSFRKYRTVALSRIAGFFLKWSIMIVSGAAAVGLMMLAAHLVNMPMPNGGMLFLISWLSISTIAAATLALLTLGGSAGLILSMIYLIFLGLPSAGAVVPVEALPGFFAWLSKIEPLHYTWLGVRDVLFFSAEPNAGLGQGTLGLFSIMACSVLVAAVIAPLWDRLSGRRGLIHGTHNAHNVPSESSETADAGEAAAGR</sequence>
<feature type="transmembrane region" description="Helical" evidence="8">
    <location>
        <begin position="334"/>
        <end position="355"/>
    </location>
</feature>
<dbReference type="EMBL" id="RKMF01000004">
    <property type="protein sequence ID" value="ROZ64025.1"/>
    <property type="molecule type" value="Genomic_DNA"/>
</dbReference>
<keyword evidence="11" id="KW-1185">Reference proteome</keyword>
<evidence type="ECO:0000256" key="5">
    <source>
        <dbReference type="ARBA" id="ARBA00022989"/>
    </source>
</evidence>
<dbReference type="InterPro" id="IPR013525">
    <property type="entry name" value="ABC2_TM"/>
</dbReference>
<comment type="subcellular location">
    <subcellularLocation>
        <location evidence="1">Cell membrane</location>
        <topology evidence="1">Multi-pass membrane protein</topology>
    </subcellularLocation>
</comment>
<evidence type="ECO:0000256" key="7">
    <source>
        <dbReference type="SAM" id="MobiDB-lite"/>
    </source>
</evidence>
<keyword evidence="3" id="KW-1003">Cell membrane</keyword>
<dbReference type="AlphaFoldDB" id="A0A3N3ZTB9"/>
<feature type="region of interest" description="Disordered" evidence="7">
    <location>
        <begin position="492"/>
        <end position="514"/>
    </location>
</feature>
<gene>
    <name evidence="10" type="ORF">EDL96_04390</name>
</gene>
<feature type="region of interest" description="Disordered" evidence="7">
    <location>
        <begin position="31"/>
        <end position="55"/>
    </location>
</feature>
<dbReference type="PANTHER" id="PTHR43077">
    <property type="entry name" value="TRANSPORT PERMEASE YVFS-RELATED"/>
    <property type="match status" value="1"/>
</dbReference>
<comment type="similarity">
    <text evidence="2">Belongs to the ABC-2 integral membrane protein family.</text>
</comment>
<dbReference type="PANTHER" id="PTHR43077:SF8">
    <property type="entry name" value="DOXORUBICIN RESISTANCE ABC TRANSPORTER PERMEASE PROTEIN DRRB"/>
    <property type="match status" value="1"/>
</dbReference>
<comment type="caution">
    <text evidence="10">The sequence shown here is derived from an EMBL/GenBank/DDBJ whole genome shotgun (WGS) entry which is preliminary data.</text>
</comment>
<feature type="compositionally biased region" description="Polar residues" evidence="7">
    <location>
        <begin position="493"/>
        <end position="504"/>
    </location>
</feature>
<feature type="transmembrane region" description="Helical" evidence="8">
    <location>
        <begin position="458"/>
        <end position="478"/>
    </location>
</feature>
<evidence type="ECO:0000256" key="3">
    <source>
        <dbReference type="ARBA" id="ARBA00022475"/>
    </source>
</evidence>
<accession>A0A3N3ZTB9</accession>
<evidence type="ECO:0000313" key="10">
    <source>
        <dbReference type="EMBL" id="ROZ64025.1"/>
    </source>
</evidence>
<evidence type="ECO:0000256" key="2">
    <source>
        <dbReference type="ARBA" id="ARBA00007783"/>
    </source>
</evidence>
<feature type="transmembrane region" description="Helical" evidence="8">
    <location>
        <begin position="401"/>
        <end position="426"/>
    </location>
</feature>
<dbReference type="Gene3D" id="3.40.1710.10">
    <property type="entry name" value="abc type-2 transporter like domain"/>
    <property type="match status" value="1"/>
</dbReference>
<keyword evidence="5 8" id="KW-1133">Transmembrane helix</keyword>
<protein>
    <submittedName>
        <fullName evidence="10">DUF3533 domain-containing protein</fullName>
    </submittedName>
</protein>
<evidence type="ECO:0000259" key="9">
    <source>
        <dbReference type="Pfam" id="PF12698"/>
    </source>
</evidence>
<dbReference type="GO" id="GO:0005886">
    <property type="term" value="C:plasma membrane"/>
    <property type="evidence" value="ECO:0007669"/>
    <property type="project" value="UniProtKB-SubCell"/>
</dbReference>
<evidence type="ECO:0000256" key="4">
    <source>
        <dbReference type="ARBA" id="ARBA00022692"/>
    </source>
</evidence>
<evidence type="ECO:0000256" key="1">
    <source>
        <dbReference type="ARBA" id="ARBA00004651"/>
    </source>
</evidence>
<feature type="transmembrane region" description="Helical" evidence="8">
    <location>
        <begin position="283"/>
        <end position="313"/>
    </location>
</feature>
<dbReference type="GO" id="GO:0140359">
    <property type="term" value="F:ABC-type transporter activity"/>
    <property type="evidence" value="ECO:0007669"/>
    <property type="project" value="InterPro"/>
</dbReference>
<keyword evidence="6 8" id="KW-0472">Membrane</keyword>
<feature type="transmembrane region" description="Helical" evidence="8">
    <location>
        <begin position="67"/>
        <end position="87"/>
    </location>
</feature>
<reference evidence="10 11" key="1">
    <citation type="submission" date="2018-10" db="EMBL/GenBank/DDBJ databases">
        <title>Kocuria sp. M5W7-7, whole genome shotgun sequence.</title>
        <authorList>
            <person name="Tuo L."/>
        </authorList>
    </citation>
    <scope>NUCLEOTIDE SEQUENCE [LARGE SCALE GENOMIC DNA]</scope>
    <source>
        <strain evidence="10 11">M5W7-7</strain>
    </source>
</reference>
<proteinExistence type="inferred from homology"/>
<feature type="transmembrane region" description="Helical" evidence="8">
    <location>
        <begin position="367"/>
        <end position="389"/>
    </location>
</feature>
<dbReference type="Proteomes" id="UP000270616">
    <property type="component" value="Unassembled WGS sequence"/>
</dbReference>
<keyword evidence="4 8" id="KW-0812">Transmembrane</keyword>